<accession>A0A8X7C454</accession>
<proteinExistence type="predicted"/>
<dbReference type="Proteomes" id="UP000886998">
    <property type="component" value="Unassembled WGS sequence"/>
</dbReference>
<name>A0A8X7C454_9ARAC</name>
<gene>
    <name evidence="1" type="primary">NCL1_26231</name>
    <name evidence="1" type="ORF">TNIN_112621</name>
</gene>
<evidence type="ECO:0000313" key="2">
    <source>
        <dbReference type="Proteomes" id="UP000886998"/>
    </source>
</evidence>
<dbReference type="AlphaFoldDB" id="A0A8X7C454"/>
<comment type="caution">
    <text evidence="1">The sequence shown here is derived from an EMBL/GenBank/DDBJ whole genome shotgun (WGS) entry which is preliminary data.</text>
</comment>
<protein>
    <submittedName>
        <fullName evidence="1">Uncharacterized protein</fullName>
    </submittedName>
</protein>
<sequence length="125" mass="14472">MASTDCVWRVIDEKPNPQCKLQCIKKSAEFLNAKSISPDNIDKNQGAGISFLKEPASIALVTSFLQVYSGSYARRTVLRFIRKSKPWIQQESTSKNVLKEDVLDYLDLDYEDKHWYHLIFNLSRK</sequence>
<evidence type="ECO:0000313" key="1">
    <source>
        <dbReference type="EMBL" id="GFY53373.1"/>
    </source>
</evidence>
<dbReference type="EMBL" id="BMAV01009229">
    <property type="protein sequence ID" value="GFY53373.1"/>
    <property type="molecule type" value="Genomic_DNA"/>
</dbReference>
<organism evidence="1 2">
    <name type="scientific">Trichonephila inaurata madagascariensis</name>
    <dbReference type="NCBI Taxonomy" id="2747483"/>
    <lineage>
        <taxon>Eukaryota</taxon>
        <taxon>Metazoa</taxon>
        <taxon>Ecdysozoa</taxon>
        <taxon>Arthropoda</taxon>
        <taxon>Chelicerata</taxon>
        <taxon>Arachnida</taxon>
        <taxon>Araneae</taxon>
        <taxon>Araneomorphae</taxon>
        <taxon>Entelegynae</taxon>
        <taxon>Araneoidea</taxon>
        <taxon>Nephilidae</taxon>
        <taxon>Trichonephila</taxon>
        <taxon>Trichonephila inaurata</taxon>
    </lineage>
</organism>
<reference evidence="1" key="1">
    <citation type="submission" date="2020-08" db="EMBL/GenBank/DDBJ databases">
        <title>Multicomponent nature underlies the extraordinary mechanical properties of spider dragline silk.</title>
        <authorList>
            <person name="Kono N."/>
            <person name="Nakamura H."/>
            <person name="Mori M."/>
            <person name="Yoshida Y."/>
            <person name="Ohtoshi R."/>
            <person name="Malay A.D."/>
            <person name="Moran D.A.P."/>
            <person name="Tomita M."/>
            <person name="Numata K."/>
            <person name="Arakawa K."/>
        </authorList>
    </citation>
    <scope>NUCLEOTIDE SEQUENCE</scope>
</reference>
<keyword evidence="2" id="KW-1185">Reference proteome</keyword>